<dbReference type="InterPro" id="IPR006311">
    <property type="entry name" value="TAT_signal"/>
</dbReference>
<feature type="signal peptide" evidence="2">
    <location>
        <begin position="1"/>
        <end position="29"/>
    </location>
</feature>
<dbReference type="PROSITE" id="PS00626">
    <property type="entry name" value="RCC1_2"/>
    <property type="match status" value="1"/>
</dbReference>
<dbReference type="Pfam" id="PF25390">
    <property type="entry name" value="WD40_RLD"/>
    <property type="match status" value="1"/>
</dbReference>
<keyword evidence="2" id="KW-0732">Signal</keyword>
<comment type="caution">
    <text evidence="4">The sequence shown here is derived from an EMBL/GenBank/DDBJ whole genome shotgun (WGS) entry which is preliminary data.</text>
</comment>
<dbReference type="PANTHER" id="PTHR22870">
    <property type="entry name" value="REGULATOR OF CHROMOSOME CONDENSATION"/>
    <property type="match status" value="1"/>
</dbReference>
<sequence length="409" mass="42645">MSRTRRSPLRTPSRGLPFAAAVLTAAALAAVPALAPAAASANEGNPTVLSWGAGRTGQLGNGTLADSLSPTSVTSLFRGDVDQMSAGGTSSADSFVLARTDKTVKSWGHNSSGQLGNGGNTNQTVPTTVPRLTNIKDIAAGGKHALALDTNGQVYSWGDNAYGQLGNNRTGDSRTVPDRVQGMPKVKQISAGCDFSLALLENGKVYAWGRGIHGQLGTGNRATSSVPRQVQGLENIVEIDAGCYHALALTADDTVKSWGYNLYGQLGNSSTKSSTTPVDVDWLEGVSDIEAGAWHNYAKTSDSHVYGWGNNQYGQLLEGDEAFGDNISRTNRTAPVEIPRLEGVQHLAAGARHGVAVTADDVFAWGHNGEGQLGNGTTVSRFESVKILNEGSAIKDVAVSLGGNTTYAY</sequence>
<gene>
    <name evidence="4" type="ORF">GGE06_006279</name>
</gene>
<dbReference type="SUPFAM" id="SSF50985">
    <property type="entry name" value="RCC1/BLIP-II"/>
    <property type="match status" value="1"/>
</dbReference>
<feature type="chain" id="PRO_5039259539" evidence="2">
    <location>
        <begin position="30"/>
        <end position="409"/>
    </location>
</feature>
<dbReference type="InterPro" id="IPR000408">
    <property type="entry name" value="Reg_chr_condens"/>
</dbReference>
<evidence type="ECO:0000313" key="4">
    <source>
        <dbReference type="EMBL" id="MBB4985329.1"/>
    </source>
</evidence>
<accession>A0A7W7U5E2</accession>
<evidence type="ECO:0000256" key="2">
    <source>
        <dbReference type="SAM" id="SignalP"/>
    </source>
</evidence>
<dbReference type="Gene3D" id="2.130.10.30">
    <property type="entry name" value="Regulator of chromosome condensation 1/beta-lactamase-inhibitor protein II"/>
    <property type="match status" value="2"/>
</dbReference>
<dbReference type="PANTHER" id="PTHR22870:SF408">
    <property type="entry name" value="OS09G0560450 PROTEIN"/>
    <property type="match status" value="1"/>
</dbReference>
<dbReference type="InterPro" id="IPR051210">
    <property type="entry name" value="Ub_ligase/GEF_domain"/>
</dbReference>
<evidence type="ECO:0000256" key="1">
    <source>
        <dbReference type="ARBA" id="ARBA00022737"/>
    </source>
</evidence>
<keyword evidence="5" id="KW-1185">Reference proteome</keyword>
<protein>
    <submittedName>
        <fullName evidence="4">Alpha-tubulin suppressor-like RCC1 family protein</fullName>
    </submittedName>
</protein>
<dbReference type="PROSITE" id="PS51318">
    <property type="entry name" value="TAT"/>
    <property type="match status" value="1"/>
</dbReference>
<dbReference type="EMBL" id="JACHJY010000009">
    <property type="protein sequence ID" value="MBB4985329.1"/>
    <property type="molecule type" value="Genomic_DNA"/>
</dbReference>
<dbReference type="Proteomes" id="UP000582643">
    <property type="component" value="Unassembled WGS sequence"/>
</dbReference>
<feature type="domain" description="RCC1-like" evidence="3">
    <location>
        <begin position="48"/>
        <end position="407"/>
    </location>
</feature>
<proteinExistence type="predicted"/>
<dbReference type="InterPro" id="IPR009091">
    <property type="entry name" value="RCC1/BLIP-II"/>
</dbReference>
<dbReference type="PROSITE" id="PS50012">
    <property type="entry name" value="RCC1_3"/>
    <property type="match status" value="7"/>
</dbReference>
<dbReference type="RefSeq" id="WP_184932369.1">
    <property type="nucleotide sequence ID" value="NZ_JACHJY010000009.1"/>
</dbReference>
<dbReference type="AlphaFoldDB" id="A0A7W7U5E2"/>
<evidence type="ECO:0000259" key="3">
    <source>
        <dbReference type="Pfam" id="PF25390"/>
    </source>
</evidence>
<name>A0A7W7U5E2_9ACTN</name>
<evidence type="ECO:0000313" key="5">
    <source>
        <dbReference type="Proteomes" id="UP000582643"/>
    </source>
</evidence>
<dbReference type="PRINTS" id="PR00633">
    <property type="entry name" value="RCCNDNSATION"/>
</dbReference>
<reference evidence="4 5" key="1">
    <citation type="submission" date="2020-08" db="EMBL/GenBank/DDBJ databases">
        <title>Genomic Encyclopedia of Type Strains, Phase III (KMG-III): the genomes of soil and plant-associated and newly described type strains.</title>
        <authorList>
            <person name="Whitman W."/>
        </authorList>
    </citation>
    <scope>NUCLEOTIDE SEQUENCE [LARGE SCALE GENOMIC DNA]</scope>
    <source>
        <strain evidence="4 5">SFB5A</strain>
    </source>
</reference>
<dbReference type="InterPro" id="IPR058923">
    <property type="entry name" value="RCC1-like_dom"/>
</dbReference>
<keyword evidence="1" id="KW-0677">Repeat</keyword>
<organism evidence="4 5">
    <name type="scientific">Streptomyces nymphaeiformis</name>
    <dbReference type="NCBI Taxonomy" id="2663842"/>
    <lineage>
        <taxon>Bacteria</taxon>
        <taxon>Bacillati</taxon>
        <taxon>Actinomycetota</taxon>
        <taxon>Actinomycetes</taxon>
        <taxon>Kitasatosporales</taxon>
        <taxon>Streptomycetaceae</taxon>
        <taxon>Streptomyces</taxon>
    </lineage>
</organism>